<evidence type="ECO:0000256" key="8">
    <source>
        <dbReference type="ARBA" id="ARBA00022801"/>
    </source>
</evidence>
<evidence type="ECO:0000256" key="7">
    <source>
        <dbReference type="ARBA" id="ARBA00022759"/>
    </source>
</evidence>
<evidence type="ECO:0000313" key="13">
    <source>
        <dbReference type="Proteomes" id="UP000324924"/>
    </source>
</evidence>
<dbReference type="InterPro" id="IPR050092">
    <property type="entry name" value="RNase_H"/>
</dbReference>
<evidence type="ECO:0000256" key="2">
    <source>
        <dbReference type="ARBA" id="ARBA00005300"/>
    </source>
</evidence>
<comment type="similarity">
    <text evidence="2 10">Belongs to the RNase H family.</text>
</comment>
<comment type="subcellular location">
    <subcellularLocation>
        <location evidence="10">Cytoplasm</location>
    </subcellularLocation>
</comment>
<feature type="binding site" evidence="10">
    <location>
        <position position="43"/>
    </location>
    <ligand>
        <name>Mg(2+)</name>
        <dbReference type="ChEBI" id="CHEBI:18420"/>
        <label>1</label>
    </ligand>
</feature>
<feature type="binding site" evidence="10">
    <location>
        <position position="132"/>
    </location>
    <ligand>
        <name>Mg(2+)</name>
        <dbReference type="ChEBI" id="CHEBI:18420"/>
        <label>2</label>
    </ligand>
</feature>
<evidence type="ECO:0000256" key="5">
    <source>
        <dbReference type="ARBA" id="ARBA00022722"/>
    </source>
</evidence>
<accession>A0A5C0UJ83</accession>
<dbReference type="InterPro" id="IPR036397">
    <property type="entry name" value="RNaseH_sf"/>
</dbReference>
<dbReference type="OrthoDB" id="7845843at2"/>
<dbReference type="KEGG" id="nabu:FZC36_00200"/>
<feature type="domain" description="RNase H type-1" evidence="11">
    <location>
        <begin position="1"/>
        <end position="140"/>
    </location>
</feature>
<evidence type="ECO:0000256" key="4">
    <source>
        <dbReference type="ARBA" id="ARBA00012180"/>
    </source>
</evidence>
<dbReference type="Proteomes" id="UP000324924">
    <property type="component" value="Chromosome"/>
</dbReference>
<dbReference type="GO" id="GO:0004523">
    <property type="term" value="F:RNA-DNA hybrid ribonuclease activity"/>
    <property type="evidence" value="ECO:0007669"/>
    <property type="project" value="UniProtKB-UniRule"/>
</dbReference>
<organism evidence="12 13">
    <name type="scientific">Candidatus Nesciobacter abundans</name>
    <dbReference type="NCBI Taxonomy" id="2601668"/>
    <lineage>
        <taxon>Bacteria</taxon>
        <taxon>Pseudomonadati</taxon>
        <taxon>Pseudomonadota</taxon>
        <taxon>Alphaproteobacteria</taxon>
        <taxon>Holosporales</taxon>
        <taxon>Holosporaceae</taxon>
        <taxon>Candidatus Nesciobacter</taxon>
    </lineage>
</organism>
<dbReference type="InterPro" id="IPR002156">
    <property type="entry name" value="RNaseH_domain"/>
</dbReference>
<evidence type="ECO:0000256" key="9">
    <source>
        <dbReference type="ARBA" id="ARBA00022842"/>
    </source>
</evidence>
<dbReference type="PANTHER" id="PTHR10642">
    <property type="entry name" value="RIBONUCLEASE H1"/>
    <property type="match status" value="1"/>
</dbReference>
<evidence type="ECO:0000256" key="10">
    <source>
        <dbReference type="HAMAP-Rule" id="MF_00042"/>
    </source>
</evidence>
<dbReference type="CDD" id="cd09278">
    <property type="entry name" value="RNase_HI_prokaryote_like"/>
    <property type="match status" value="1"/>
</dbReference>
<evidence type="ECO:0000313" key="12">
    <source>
        <dbReference type="EMBL" id="QEK38864.1"/>
    </source>
</evidence>
<name>A0A5C0UJ83_9PROT</name>
<keyword evidence="10" id="KW-0963">Cytoplasm</keyword>
<dbReference type="NCBIfam" id="NF001236">
    <property type="entry name" value="PRK00203.1"/>
    <property type="match status" value="1"/>
</dbReference>
<dbReference type="Gene3D" id="3.30.420.10">
    <property type="entry name" value="Ribonuclease H-like superfamily/Ribonuclease H"/>
    <property type="match status" value="1"/>
</dbReference>
<evidence type="ECO:0000256" key="3">
    <source>
        <dbReference type="ARBA" id="ARBA00011245"/>
    </source>
</evidence>
<reference evidence="12 13" key="1">
    <citation type="submission" date="2019-08" db="EMBL/GenBank/DDBJ databases">
        <title>Highly reduced genomes of protist endosymbionts show evolutionary convergence.</title>
        <authorList>
            <person name="George E."/>
            <person name="Husnik F."/>
            <person name="Tashyreva D."/>
            <person name="Prokopchuk G."/>
            <person name="Horak A."/>
            <person name="Kwong W.K."/>
            <person name="Lukes J."/>
            <person name="Keeling P.J."/>
        </authorList>
    </citation>
    <scope>NUCLEOTIDE SEQUENCE [LARGE SCALE GENOMIC DNA]</scope>
    <source>
        <strain evidence="12">1604HC</strain>
    </source>
</reference>
<dbReference type="AlphaFoldDB" id="A0A5C0UJ83"/>
<dbReference type="PROSITE" id="PS50879">
    <property type="entry name" value="RNASE_H_1"/>
    <property type="match status" value="1"/>
</dbReference>
<keyword evidence="8 10" id="KW-0378">Hydrolase</keyword>
<dbReference type="HAMAP" id="MF_00042">
    <property type="entry name" value="RNase_H"/>
    <property type="match status" value="1"/>
</dbReference>
<comment type="subunit">
    <text evidence="3 10">Monomer.</text>
</comment>
<proteinExistence type="inferred from homology"/>
<dbReference type="InterPro" id="IPR012337">
    <property type="entry name" value="RNaseH-like_sf"/>
</dbReference>
<feature type="binding site" evidence="10">
    <location>
        <position position="5"/>
    </location>
    <ligand>
        <name>Mg(2+)</name>
        <dbReference type="ChEBI" id="CHEBI:18420"/>
        <label>1</label>
    </ligand>
</feature>
<keyword evidence="6 10" id="KW-0479">Metal-binding</keyword>
<dbReference type="EMBL" id="CP043314">
    <property type="protein sequence ID" value="QEK38864.1"/>
    <property type="molecule type" value="Genomic_DNA"/>
</dbReference>
<dbReference type="GO" id="GO:0005737">
    <property type="term" value="C:cytoplasm"/>
    <property type="evidence" value="ECO:0007669"/>
    <property type="project" value="UniProtKB-SubCell"/>
</dbReference>
<comment type="function">
    <text evidence="10">Endonuclease that specifically degrades the RNA of RNA-DNA hybrids.</text>
</comment>
<dbReference type="GO" id="GO:0003676">
    <property type="term" value="F:nucleic acid binding"/>
    <property type="evidence" value="ECO:0007669"/>
    <property type="project" value="InterPro"/>
</dbReference>
<dbReference type="EC" id="3.1.26.4" evidence="4 10"/>
<dbReference type="SUPFAM" id="SSF53098">
    <property type="entry name" value="Ribonuclease H-like"/>
    <property type="match status" value="1"/>
</dbReference>
<dbReference type="RefSeq" id="WP_148971987.1">
    <property type="nucleotide sequence ID" value="NZ_CP043314.1"/>
</dbReference>
<evidence type="ECO:0000256" key="6">
    <source>
        <dbReference type="ARBA" id="ARBA00022723"/>
    </source>
</evidence>
<keyword evidence="7 10" id="KW-0255">Endonuclease</keyword>
<evidence type="ECO:0000259" key="11">
    <source>
        <dbReference type="PROSITE" id="PS50879"/>
    </source>
</evidence>
<gene>
    <name evidence="10 12" type="primary">rnhA</name>
    <name evidence="12" type="ORF">FZC36_00200</name>
</gene>
<comment type="cofactor">
    <cofactor evidence="10">
        <name>Mg(2+)</name>
        <dbReference type="ChEBI" id="CHEBI:18420"/>
    </cofactor>
    <text evidence="10">Binds 1 Mg(2+) ion per subunit. May bind a second metal ion at a regulatory site, or after substrate binding.</text>
</comment>
<dbReference type="InterPro" id="IPR022892">
    <property type="entry name" value="RNaseHI"/>
</dbReference>
<keyword evidence="5 10" id="KW-0540">Nuclease</keyword>
<dbReference type="GO" id="GO:0000287">
    <property type="term" value="F:magnesium ion binding"/>
    <property type="evidence" value="ECO:0007669"/>
    <property type="project" value="UniProtKB-UniRule"/>
</dbReference>
<keyword evidence="9 10" id="KW-0460">Magnesium</keyword>
<dbReference type="GO" id="GO:0043137">
    <property type="term" value="P:DNA replication, removal of RNA primer"/>
    <property type="evidence" value="ECO:0007669"/>
    <property type="project" value="TreeGrafter"/>
</dbReference>
<dbReference type="PANTHER" id="PTHR10642:SF26">
    <property type="entry name" value="RIBONUCLEASE H1"/>
    <property type="match status" value="1"/>
</dbReference>
<feature type="binding site" evidence="10">
    <location>
        <position position="68"/>
    </location>
    <ligand>
        <name>Mg(2+)</name>
        <dbReference type="ChEBI" id="CHEBI:18420"/>
        <label>1</label>
    </ligand>
</feature>
<feature type="binding site" evidence="10">
    <location>
        <position position="5"/>
    </location>
    <ligand>
        <name>Mg(2+)</name>
        <dbReference type="ChEBI" id="CHEBI:18420"/>
        <label>2</label>
    </ligand>
</feature>
<dbReference type="Pfam" id="PF00075">
    <property type="entry name" value="RNase_H"/>
    <property type="match status" value="1"/>
</dbReference>
<keyword evidence="13" id="KW-1185">Reference proteome</keyword>
<sequence length="142" mass="16071">MLITDGSCLGNPGKGGWAFILKLGDTVISKSGNEKQTTNNRMELVALIRGLEEYMKVSSSSDLEVILDSNYVLKGITDWIKNWKKNGWKNSQKQDVKNKDLWLELDSFMDKLNIKFTWVKGHSGHEIHDKVDVMAREAASEL</sequence>
<protein>
    <recommendedName>
        <fullName evidence="4 10">Ribonuclease H</fullName>
        <shortName evidence="10">RNase H</shortName>
        <ecNumber evidence="4 10">3.1.26.4</ecNumber>
    </recommendedName>
</protein>
<evidence type="ECO:0000256" key="1">
    <source>
        <dbReference type="ARBA" id="ARBA00000077"/>
    </source>
</evidence>
<comment type="catalytic activity">
    <reaction evidence="1 10">
        <text>Endonucleolytic cleavage to 5'-phosphomonoester.</text>
        <dbReference type="EC" id="3.1.26.4"/>
    </reaction>
</comment>